<dbReference type="AlphaFoldDB" id="A0A0M4LSC4"/>
<gene>
    <name evidence="1" type="ORF">PU02_0495</name>
</gene>
<dbReference type="PATRIC" id="fig|1318743.3.peg.506"/>
<dbReference type="KEGG" id="banc:PU02_0495"/>
<dbReference type="EMBL" id="CP010401">
    <property type="protein sequence ID" value="ALE03309.1"/>
    <property type="molecule type" value="Genomic_DNA"/>
</dbReference>
<name>A0A0M4LSC4_9HYPH</name>
<proteinExistence type="predicted"/>
<accession>A0A0M4LSC4</accession>
<evidence type="ECO:0000313" key="2">
    <source>
        <dbReference type="Proteomes" id="UP000057213"/>
    </source>
</evidence>
<dbReference type="Proteomes" id="UP000057213">
    <property type="component" value="Chromosome"/>
</dbReference>
<keyword evidence="2" id="KW-1185">Reference proteome</keyword>
<protein>
    <submittedName>
        <fullName evidence="1">Uncharacterized protein</fullName>
    </submittedName>
</protein>
<reference evidence="1 2" key="1">
    <citation type="journal article" date="2015" name="Genome Announc.">
        <title>Complete Genome Sequence of Bartonella ancashensis Strain 20.00, Isolated from the Blood of a Patient with Verruga Peruana.</title>
        <authorList>
            <person name="Hang J."/>
            <person name="Mullins K.E."/>
            <person name="Clifford R.J."/>
            <person name="Onmus-Leone F."/>
            <person name="Yang Y."/>
            <person name="Jiang J."/>
            <person name="Leguia M."/>
            <person name="Kasper M.R."/>
            <person name="Maguina C."/>
            <person name="Lesho E.P."/>
            <person name="Jarman R.G."/>
            <person name="Richards A.L."/>
            <person name="Blazes D."/>
        </authorList>
    </citation>
    <scope>NUCLEOTIDE SEQUENCE [LARGE SCALE GENOMIC DNA]</scope>
    <source>
        <strain evidence="1 2">20.00</strain>
    </source>
</reference>
<dbReference type="STRING" id="1318743.PU02_0495"/>
<evidence type="ECO:0000313" key="1">
    <source>
        <dbReference type="EMBL" id="ALE03309.1"/>
    </source>
</evidence>
<sequence>MNAHCYSWRTESFIIADKVFLGAEKPLCGVQPYLAYYNDKR</sequence>
<organism evidence="1 2">
    <name type="scientific">Bartonella ancashensis</name>
    <dbReference type="NCBI Taxonomy" id="1318743"/>
    <lineage>
        <taxon>Bacteria</taxon>
        <taxon>Pseudomonadati</taxon>
        <taxon>Pseudomonadota</taxon>
        <taxon>Alphaproteobacteria</taxon>
        <taxon>Hyphomicrobiales</taxon>
        <taxon>Bartonellaceae</taxon>
        <taxon>Bartonella</taxon>
    </lineage>
</organism>